<dbReference type="AlphaFoldDB" id="A0A831XL16"/>
<dbReference type="GO" id="GO:0003723">
    <property type="term" value="F:RNA binding"/>
    <property type="evidence" value="ECO:0007669"/>
    <property type="project" value="UniProtKB-UniRule"/>
</dbReference>
<keyword evidence="1 5" id="KW-0489">Methyltransferase</keyword>
<name>A0A831XL16_GEOME</name>
<dbReference type="GO" id="GO:0070043">
    <property type="term" value="F:rRNA (guanine-N7-)-methyltransferase activity"/>
    <property type="evidence" value="ECO:0007669"/>
    <property type="project" value="TreeGrafter"/>
</dbReference>
<keyword evidence="3" id="KW-0694">RNA-binding</keyword>
<evidence type="ECO:0000256" key="3">
    <source>
        <dbReference type="PROSITE-ProRule" id="PRU00529"/>
    </source>
</evidence>
<keyword evidence="2 5" id="KW-0808">Transferase</keyword>
<dbReference type="InterPro" id="IPR053943">
    <property type="entry name" value="RlmKL-like_Mtase_CS"/>
</dbReference>
<sequence length="391" mass="43171">MPLTIIRRKAAAGPLAGEQTFFATTARGVEEVLAREMTGLGLGGVTVEKGGVRFTGDLSACYRANLWLRTASRILIPLAEFPCDSPQQLYDGVRAISWERYLTPDTTLAVECVLRDSSLTHSGFVALKTKDAIVDTLRDRFGRRPSVNPRDPDLLVNVHLVRNRCTISLDSSGAGLDRRGYRTEAGEAPLRETLAAALVLLAGWDGTVPLVDPLCGSGTILIEAALMALNRAPGLVRERFGFQRWPTFDAPRWRRLVEEARQAERTVLAAPLVGSDRLEDVLAVARGNSRRAGVERFISFDVRDVRELAPPPPPGVILTNPPYGRRLGDEEQLKTFYRQIGDAFKQRGAGYAAWLFTGSLELAKEVGLRASRRIVLFNGPLECRLLRYDLY</sequence>
<organism evidence="5">
    <name type="scientific">Geobacter metallireducens</name>
    <dbReference type="NCBI Taxonomy" id="28232"/>
    <lineage>
        <taxon>Bacteria</taxon>
        <taxon>Pseudomonadati</taxon>
        <taxon>Thermodesulfobacteriota</taxon>
        <taxon>Desulfuromonadia</taxon>
        <taxon>Geobacterales</taxon>
        <taxon>Geobacteraceae</taxon>
        <taxon>Geobacter</taxon>
    </lineage>
</organism>
<protein>
    <submittedName>
        <fullName evidence="5">RNA methyltransferase</fullName>
    </submittedName>
</protein>
<dbReference type="Pfam" id="PF02926">
    <property type="entry name" value="THUMP"/>
    <property type="match status" value="1"/>
</dbReference>
<dbReference type="GO" id="GO:0008990">
    <property type="term" value="F:rRNA (guanine-N2-)-methyltransferase activity"/>
    <property type="evidence" value="ECO:0007669"/>
    <property type="project" value="TreeGrafter"/>
</dbReference>
<proteinExistence type="predicted"/>
<gene>
    <name evidence="5" type="ORF">ENQ87_01260</name>
</gene>
<dbReference type="SMART" id="SM00981">
    <property type="entry name" value="THUMP"/>
    <property type="match status" value="1"/>
</dbReference>
<dbReference type="InterPro" id="IPR054170">
    <property type="entry name" value="RlmL_1st"/>
</dbReference>
<accession>A0A831XL16</accession>
<feature type="domain" description="THUMP" evidence="4">
    <location>
        <begin position="60"/>
        <end position="171"/>
    </location>
</feature>
<dbReference type="PROSITE" id="PS01261">
    <property type="entry name" value="UPF0020"/>
    <property type="match status" value="1"/>
</dbReference>
<dbReference type="Gene3D" id="3.40.50.150">
    <property type="entry name" value="Vaccinia Virus protein VP39"/>
    <property type="match status" value="1"/>
</dbReference>
<evidence type="ECO:0000256" key="1">
    <source>
        <dbReference type="ARBA" id="ARBA00022603"/>
    </source>
</evidence>
<dbReference type="PANTHER" id="PTHR47313:SF1">
    <property type="entry name" value="RIBOSOMAL RNA LARGE SUBUNIT METHYLTRANSFERASE K_L"/>
    <property type="match status" value="1"/>
</dbReference>
<dbReference type="Pfam" id="PF22020">
    <property type="entry name" value="RlmL_1st"/>
    <property type="match status" value="1"/>
</dbReference>
<evidence type="ECO:0000313" key="5">
    <source>
        <dbReference type="EMBL" id="HEN40991.1"/>
    </source>
</evidence>
<dbReference type="Gene3D" id="3.30.2130.30">
    <property type="match status" value="1"/>
</dbReference>
<dbReference type="InterPro" id="IPR004114">
    <property type="entry name" value="THUMP_dom"/>
</dbReference>
<dbReference type="CDD" id="cd11715">
    <property type="entry name" value="THUMP_AdoMetMT"/>
    <property type="match status" value="1"/>
</dbReference>
<dbReference type="Pfam" id="PF01170">
    <property type="entry name" value="UPF0020"/>
    <property type="match status" value="1"/>
</dbReference>
<dbReference type="PANTHER" id="PTHR47313">
    <property type="entry name" value="RIBOSOMAL RNA LARGE SUBUNIT METHYLTRANSFERASE K/L"/>
    <property type="match status" value="1"/>
</dbReference>
<reference evidence="5" key="1">
    <citation type="journal article" date="2020" name="mSystems">
        <title>Genome- and Community-Level Interaction Insights into Carbon Utilization and Element Cycling Functions of Hydrothermarchaeota in Hydrothermal Sediment.</title>
        <authorList>
            <person name="Zhou Z."/>
            <person name="Liu Y."/>
            <person name="Xu W."/>
            <person name="Pan J."/>
            <person name="Luo Z.H."/>
            <person name="Li M."/>
        </authorList>
    </citation>
    <scope>NUCLEOTIDE SEQUENCE [LARGE SCALE GENOMIC DNA]</scope>
    <source>
        <strain evidence="5">SpSt-349</strain>
    </source>
</reference>
<dbReference type="InterPro" id="IPR000241">
    <property type="entry name" value="RlmKL-like_Mtase"/>
</dbReference>
<dbReference type="PROSITE" id="PS51165">
    <property type="entry name" value="THUMP"/>
    <property type="match status" value="1"/>
</dbReference>
<comment type="caution">
    <text evidence="5">The sequence shown here is derived from an EMBL/GenBank/DDBJ whole genome shotgun (WGS) entry which is preliminary data.</text>
</comment>
<evidence type="ECO:0000259" key="4">
    <source>
        <dbReference type="PROSITE" id="PS51165"/>
    </source>
</evidence>
<dbReference type="PROSITE" id="PS00092">
    <property type="entry name" value="N6_MTASE"/>
    <property type="match status" value="1"/>
</dbReference>
<dbReference type="SUPFAM" id="SSF53335">
    <property type="entry name" value="S-adenosyl-L-methionine-dependent methyltransferases"/>
    <property type="match status" value="1"/>
</dbReference>
<dbReference type="InterPro" id="IPR002052">
    <property type="entry name" value="DNA_methylase_N6_adenine_CS"/>
</dbReference>
<dbReference type="InterPro" id="IPR029063">
    <property type="entry name" value="SAM-dependent_MTases_sf"/>
</dbReference>
<evidence type="ECO:0000256" key="2">
    <source>
        <dbReference type="ARBA" id="ARBA00022679"/>
    </source>
</evidence>
<dbReference type="EMBL" id="DSOV01000005">
    <property type="protein sequence ID" value="HEN40991.1"/>
    <property type="molecule type" value="Genomic_DNA"/>
</dbReference>